<dbReference type="Gene3D" id="3.40.190.10">
    <property type="entry name" value="Periplasmic binding protein-like II"/>
    <property type="match status" value="1"/>
</dbReference>
<dbReference type="SUPFAM" id="SSF53850">
    <property type="entry name" value="Periplasmic binding protein-like II"/>
    <property type="match status" value="1"/>
</dbReference>
<keyword evidence="3" id="KW-0675">Receptor</keyword>
<protein>
    <submittedName>
        <fullName evidence="3">Tripartite-type tricarboxylate transporter, receptor component TctC</fullName>
    </submittedName>
</protein>
<evidence type="ECO:0000313" key="4">
    <source>
        <dbReference type="Proteomes" id="UP000198552"/>
    </source>
</evidence>
<dbReference type="OrthoDB" id="8678477at2"/>
<organism evidence="3 4">
    <name type="scientific">Oryzisolibacter propanilivorax</name>
    <dbReference type="NCBI Taxonomy" id="1527607"/>
    <lineage>
        <taxon>Bacteria</taxon>
        <taxon>Pseudomonadati</taxon>
        <taxon>Pseudomonadota</taxon>
        <taxon>Betaproteobacteria</taxon>
        <taxon>Burkholderiales</taxon>
        <taxon>Comamonadaceae</taxon>
        <taxon>Oryzisolibacter</taxon>
    </lineage>
</organism>
<dbReference type="PANTHER" id="PTHR42928:SF5">
    <property type="entry name" value="BLR1237 PROTEIN"/>
    <property type="match status" value="1"/>
</dbReference>
<name>A0A1G9QBC2_9BURK</name>
<keyword evidence="4" id="KW-1185">Reference proteome</keyword>
<dbReference type="InterPro" id="IPR042100">
    <property type="entry name" value="Bug_dom1"/>
</dbReference>
<feature type="chain" id="PRO_5011649888" evidence="2">
    <location>
        <begin position="30"/>
        <end position="328"/>
    </location>
</feature>
<evidence type="ECO:0000256" key="1">
    <source>
        <dbReference type="ARBA" id="ARBA00006987"/>
    </source>
</evidence>
<keyword evidence="2" id="KW-0732">Signal</keyword>
<comment type="similarity">
    <text evidence="1">Belongs to the UPF0065 (bug) family.</text>
</comment>
<dbReference type="PIRSF" id="PIRSF017082">
    <property type="entry name" value="YflP"/>
    <property type="match status" value="1"/>
</dbReference>
<dbReference type="RefSeq" id="WP_091566852.1">
    <property type="nucleotide sequence ID" value="NZ_FNHP01000002.1"/>
</dbReference>
<dbReference type="STRING" id="1527607.SAMN05428957_102196"/>
<dbReference type="InterPro" id="IPR005064">
    <property type="entry name" value="BUG"/>
</dbReference>
<sequence>MAFPRRKTLTHWLPLLALAAACSVGSAQAQDAYPSKPVRVIVPYPAGGGTDIIARLIGTQLSQRLGQAVVVENKPGASGMLGNDTVAKAPGDGYTVLMGITAVVQIPALYKKVPYKLSDLVPVSQIAKSADLLMVPRSSGVTTLQQFVEKAKAAPGSLNYGSYGNATSSHMNGERFKQQAGIDITHIPYQGSGPEVAALLGGQLTLAFVDATAAYPYIKSDKVNILAITGAQRHPALPQVPTMTEAGYPGLEANGWFGMFAPASTPKTIVDRLGAEVAAIVKSPELNKRLTDMGLIAVGSLPEDFKAQVDKDAAHWKSVAESARISMD</sequence>
<dbReference type="EMBL" id="FNHP01000002">
    <property type="protein sequence ID" value="SDM08326.1"/>
    <property type="molecule type" value="Genomic_DNA"/>
</dbReference>
<dbReference type="Gene3D" id="3.40.190.150">
    <property type="entry name" value="Bordetella uptake gene, domain 1"/>
    <property type="match status" value="1"/>
</dbReference>
<dbReference type="CDD" id="cd13578">
    <property type="entry name" value="PBP2_Bug27"/>
    <property type="match status" value="1"/>
</dbReference>
<feature type="signal peptide" evidence="2">
    <location>
        <begin position="1"/>
        <end position="29"/>
    </location>
</feature>
<dbReference type="Proteomes" id="UP000198552">
    <property type="component" value="Unassembled WGS sequence"/>
</dbReference>
<evidence type="ECO:0000256" key="2">
    <source>
        <dbReference type="SAM" id="SignalP"/>
    </source>
</evidence>
<gene>
    <name evidence="3" type="ORF">SAMN05428957_102196</name>
</gene>
<dbReference type="Pfam" id="PF03401">
    <property type="entry name" value="TctC"/>
    <property type="match status" value="1"/>
</dbReference>
<reference evidence="4" key="1">
    <citation type="submission" date="2016-10" db="EMBL/GenBank/DDBJ databases">
        <authorList>
            <person name="Varghese N."/>
            <person name="Submissions S."/>
        </authorList>
    </citation>
    <scope>NUCLEOTIDE SEQUENCE [LARGE SCALE GENOMIC DNA]</scope>
    <source>
        <strain evidence="4">EPL6</strain>
    </source>
</reference>
<dbReference type="PROSITE" id="PS51257">
    <property type="entry name" value="PROKAR_LIPOPROTEIN"/>
    <property type="match status" value="1"/>
</dbReference>
<dbReference type="PANTHER" id="PTHR42928">
    <property type="entry name" value="TRICARBOXYLATE-BINDING PROTEIN"/>
    <property type="match status" value="1"/>
</dbReference>
<accession>A0A1G9QBC2</accession>
<proteinExistence type="inferred from homology"/>
<evidence type="ECO:0000313" key="3">
    <source>
        <dbReference type="EMBL" id="SDM08326.1"/>
    </source>
</evidence>
<dbReference type="AlphaFoldDB" id="A0A1G9QBC2"/>